<organism evidence="1">
    <name type="scientific">Arundo donax</name>
    <name type="common">Giant reed</name>
    <name type="synonym">Donax arundinaceus</name>
    <dbReference type="NCBI Taxonomy" id="35708"/>
    <lineage>
        <taxon>Eukaryota</taxon>
        <taxon>Viridiplantae</taxon>
        <taxon>Streptophyta</taxon>
        <taxon>Embryophyta</taxon>
        <taxon>Tracheophyta</taxon>
        <taxon>Spermatophyta</taxon>
        <taxon>Magnoliopsida</taxon>
        <taxon>Liliopsida</taxon>
        <taxon>Poales</taxon>
        <taxon>Poaceae</taxon>
        <taxon>PACMAD clade</taxon>
        <taxon>Arundinoideae</taxon>
        <taxon>Arundineae</taxon>
        <taxon>Arundo</taxon>
    </lineage>
</organism>
<dbReference type="EMBL" id="GBRH01201918">
    <property type="protein sequence ID" value="JAD95977.1"/>
    <property type="molecule type" value="Transcribed_RNA"/>
</dbReference>
<sequence length="20" mass="2469">MLDLFAWIIRYIVILCFLLL</sequence>
<protein>
    <submittedName>
        <fullName evidence="1">Uncharacterized protein</fullName>
    </submittedName>
</protein>
<proteinExistence type="predicted"/>
<name>A0A0A9EIU5_ARUDO</name>
<accession>A0A0A9EIU5</accession>
<reference evidence="1" key="2">
    <citation type="journal article" date="2015" name="Data Brief">
        <title>Shoot transcriptome of the giant reed, Arundo donax.</title>
        <authorList>
            <person name="Barrero R.A."/>
            <person name="Guerrero F.D."/>
            <person name="Moolhuijzen P."/>
            <person name="Goolsby J.A."/>
            <person name="Tidwell J."/>
            <person name="Bellgard S.E."/>
            <person name="Bellgard M.I."/>
        </authorList>
    </citation>
    <scope>NUCLEOTIDE SEQUENCE</scope>
    <source>
        <tissue evidence="1">Shoot tissue taken approximately 20 cm above the soil surface</tissue>
    </source>
</reference>
<evidence type="ECO:0000313" key="1">
    <source>
        <dbReference type="EMBL" id="JAD95977.1"/>
    </source>
</evidence>
<dbReference type="AlphaFoldDB" id="A0A0A9EIU5"/>
<reference evidence="1" key="1">
    <citation type="submission" date="2014-09" db="EMBL/GenBank/DDBJ databases">
        <authorList>
            <person name="Magalhaes I.L.F."/>
            <person name="Oliveira U."/>
            <person name="Santos F.R."/>
            <person name="Vidigal T.H.D.A."/>
            <person name="Brescovit A.D."/>
            <person name="Santos A.J."/>
        </authorList>
    </citation>
    <scope>NUCLEOTIDE SEQUENCE</scope>
    <source>
        <tissue evidence="1">Shoot tissue taken approximately 20 cm above the soil surface</tissue>
    </source>
</reference>